<feature type="domain" description="Haem-binding" evidence="1">
    <location>
        <begin position="9"/>
        <end position="135"/>
    </location>
</feature>
<dbReference type="EMBL" id="DSVI01000005">
    <property type="protein sequence ID" value="HGT47341.1"/>
    <property type="molecule type" value="Genomic_DNA"/>
</dbReference>
<dbReference type="InterPro" id="IPR025992">
    <property type="entry name" value="Haem-bd"/>
</dbReference>
<dbReference type="Pfam" id="PF14376">
    <property type="entry name" value="Haem_bd"/>
    <property type="match status" value="1"/>
</dbReference>
<sequence length="135" mass="15836">MKKIIIAVVVILVAIQFIPVERTNPPVTQEVNAPEQVKSILKKACYDCHSNETNWSWYTKVAPVSFLVSNDVKNGREHLNFSEWDKLRGKESKAKEEIWEEVRDEKMPPWQYRIMHGEAKLTDEEKNILRRWAGE</sequence>
<evidence type="ECO:0000259" key="1">
    <source>
        <dbReference type="SMART" id="SM01235"/>
    </source>
</evidence>
<proteinExistence type="predicted"/>
<comment type="caution">
    <text evidence="2">The sequence shown here is derived from an EMBL/GenBank/DDBJ whole genome shotgun (WGS) entry which is preliminary data.</text>
</comment>
<name>A0A832CW84_9BACT</name>
<dbReference type="SMART" id="SM01235">
    <property type="entry name" value="Haem_bd"/>
    <property type="match status" value="1"/>
</dbReference>
<gene>
    <name evidence="2" type="ORF">ENS56_04860</name>
</gene>
<dbReference type="AlphaFoldDB" id="A0A832CW84"/>
<organism evidence="2">
    <name type="scientific">Ignavibacterium album</name>
    <dbReference type="NCBI Taxonomy" id="591197"/>
    <lineage>
        <taxon>Bacteria</taxon>
        <taxon>Pseudomonadati</taxon>
        <taxon>Ignavibacteriota</taxon>
        <taxon>Ignavibacteria</taxon>
        <taxon>Ignavibacteriales</taxon>
        <taxon>Ignavibacteriaceae</taxon>
        <taxon>Ignavibacterium</taxon>
    </lineage>
</organism>
<evidence type="ECO:0000313" key="2">
    <source>
        <dbReference type="EMBL" id="HGT47341.1"/>
    </source>
</evidence>
<accession>A0A832CW84</accession>
<reference evidence="2" key="1">
    <citation type="journal article" date="2020" name="mSystems">
        <title>Genome- and Community-Level Interaction Insights into Carbon Utilization and Element Cycling Functions of Hydrothermarchaeota in Hydrothermal Sediment.</title>
        <authorList>
            <person name="Zhou Z."/>
            <person name="Liu Y."/>
            <person name="Xu W."/>
            <person name="Pan J."/>
            <person name="Luo Z.H."/>
            <person name="Li M."/>
        </authorList>
    </citation>
    <scope>NUCLEOTIDE SEQUENCE [LARGE SCALE GENOMIC DNA]</scope>
    <source>
        <strain evidence="2">SpSt-500</strain>
    </source>
</reference>
<protein>
    <submittedName>
        <fullName evidence="2">Heme-binding protein</fullName>
    </submittedName>
</protein>